<proteinExistence type="predicted"/>
<reference evidence="1 2" key="1">
    <citation type="submission" date="2016-09" db="EMBL/GenBank/DDBJ databases">
        <title>Rhizobium oryziradicis sp. nov., isolated from the root of rice.</title>
        <authorList>
            <person name="Zhao J."/>
            <person name="Zhang X."/>
        </authorList>
    </citation>
    <scope>NUCLEOTIDE SEQUENCE [LARGE SCALE GENOMIC DNA]</scope>
    <source>
        <strain evidence="1 2">N19</strain>
    </source>
</reference>
<keyword evidence="2" id="KW-1185">Reference proteome</keyword>
<dbReference type="Proteomes" id="UP000186894">
    <property type="component" value="Unassembled WGS sequence"/>
</dbReference>
<evidence type="ECO:0000313" key="2">
    <source>
        <dbReference type="Proteomes" id="UP000186894"/>
    </source>
</evidence>
<organism evidence="1 2">
    <name type="scientific">Rhizobium oryziradicis</name>
    <dbReference type="NCBI Taxonomy" id="1867956"/>
    <lineage>
        <taxon>Bacteria</taxon>
        <taxon>Pseudomonadati</taxon>
        <taxon>Pseudomonadota</taxon>
        <taxon>Alphaproteobacteria</taxon>
        <taxon>Hyphomicrobiales</taxon>
        <taxon>Rhizobiaceae</taxon>
        <taxon>Rhizobium/Agrobacterium group</taxon>
        <taxon>Rhizobium</taxon>
    </lineage>
</organism>
<evidence type="ECO:0000313" key="1">
    <source>
        <dbReference type="EMBL" id="OLP44466.1"/>
    </source>
</evidence>
<sequence length="119" mass="13154">MITPIAVIFIRPRVIFVHLLKNQRNMDRARFQSAVTLLCFKPVARTAGLMAKRGQSGLCIFGMQIASRLMSVITEWILNGVSPEPMDRALDIKAESGVLQKKIRGSSKSGHSVCNGKSR</sequence>
<protein>
    <submittedName>
        <fullName evidence="1">Uncharacterized protein</fullName>
    </submittedName>
</protein>
<name>A0A1Q8ZQY8_9HYPH</name>
<gene>
    <name evidence="1" type="ORF">BJF95_08050</name>
</gene>
<comment type="caution">
    <text evidence="1">The sequence shown here is derived from an EMBL/GenBank/DDBJ whole genome shotgun (WGS) entry which is preliminary data.</text>
</comment>
<accession>A0A1Q8ZQY8</accession>
<dbReference type="STRING" id="1867956.BJF95_08050"/>
<dbReference type="EMBL" id="MKIM01000027">
    <property type="protein sequence ID" value="OLP44466.1"/>
    <property type="molecule type" value="Genomic_DNA"/>
</dbReference>
<dbReference type="AlphaFoldDB" id="A0A1Q8ZQY8"/>